<dbReference type="InterPro" id="IPR050763">
    <property type="entry name" value="ABC_transporter_ATP-binding"/>
</dbReference>
<evidence type="ECO:0000259" key="7">
    <source>
        <dbReference type="PROSITE" id="PS50893"/>
    </source>
</evidence>
<keyword evidence="5" id="KW-0067">ATP-binding</keyword>
<dbReference type="AlphaFoldDB" id="A0A2P8Q3Q4"/>
<protein>
    <recommendedName>
        <fullName evidence="7">ABC transporter domain-containing protein</fullName>
    </recommendedName>
</protein>
<dbReference type="GO" id="GO:0016887">
    <property type="term" value="F:ATP hydrolysis activity"/>
    <property type="evidence" value="ECO:0007669"/>
    <property type="project" value="InterPro"/>
</dbReference>
<dbReference type="SMART" id="SM00382">
    <property type="entry name" value="AAA"/>
    <property type="match status" value="1"/>
</dbReference>
<keyword evidence="3" id="KW-0813">Transport</keyword>
<gene>
    <name evidence="8" type="ORF">C6Y14_22900</name>
</gene>
<keyword evidence="9" id="KW-1185">Reference proteome</keyword>
<dbReference type="PANTHER" id="PTHR42711:SF5">
    <property type="entry name" value="ABC TRANSPORTER ATP-BINDING PROTEIN NATA"/>
    <property type="match status" value="1"/>
</dbReference>
<dbReference type="GO" id="GO:0005886">
    <property type="term" value="C:plasma membrane"/>
    <property type="evidence" value="ECO:0007669"/>
    <property type="project" value="UniProtKB-SubCell"/>
</dbReference>
<keyword evidence="4" id="KW-0547">Nucleotide-binding</keyword>
<dbReference type="GO" id="GO:0005524">
    <property type="term" value="F:ATP binding"/>
    <property type="evidence" value="ECO:0007669"/>
    <property type="project" value="UniProtKB-KW"/>
</dbReference>
<organism evidence="8 9">
    <name type="scientific">Streptomyces dioscori</name>
    <dbReference type="NCBI Taxonomy" id="2109333"/>
    <lineage>
        <taxon>Bacteria</taxon>
        <taxon>Bacillati</taxon>
        <taxon>Actinomycetota</taxon>
        <taxon>Actinomycetes</taxon>
        <taxon>Kitasatosporales</taxon>
        <taxon>Streptomycetaceae</taxon>
        <taxon>Streptomyces</taxon>
        <taxon>Streptomyces aurantiacus group</taxon>
    </lineage>
</organism>
<dbReference type="Gene3D" id="3.40.50.300">
    <property type="entry name" value="P-loop containing nucleotide triphosphate hydrolases"/>
    <property type="match status" value="1"/>
</dbReference>
<accession>A0A2P8Q3Q4</accession>
<keyword evidence="6" id="KW-0046">Antibiotic resistance</keyword>
<dbReference type="SUPFAM" id="SSF52540">
    <property type="entry name" value="P-loop containing nucleoside triphosphate hydrolases"/>
    <property type="match status" value="1"/>
</dbReference>
<dbReference type="OrthoDB" id="9804819at2"/>
<dbReference type="InterPro" id="IPR003593">
    <property type="entry name" value="AAA+_ATPase"/>
</dbReference>
<dbReference type="EMBL" id="PYBJ01000016">
    <property type="protein sequence ID" value="PSM40864.1"/>
    <property type="molecule type" value="Genomic_DNA"/>
</dbReference>
<evidence type="ECO:0000256" key="6">
    <source>
        <dbReference type="ARBA" id="ARBA00023251"/>
    </source>
</evidence>
<dbReference type="RefSeq" id="WP_107018670.1">
    <property type="nucleotide sequence ID" value="NZ_KZ679046.1"/>
</dbReference>
<reference evidence="8 9" key="1">
    <citation type="submission" date="2018-03" db="EMBL/GenBank/DDBJ databases">
        <title>Streptomyces dioscori sp. nov., a novel endophytic actinobacterium isolated from bulbil of Dioscorea bulbifera L.</title>
        <authorList>
            <person name="Zhikuan W."/>
        </authorList>
    </citation>
    <scope>NUCLEOTIDE SEQUENCE [LARGE SCALE GENOMIC DNA]</scope>
    <source>
        <strain evidence="8 9">A217</strain>
    </source>
</reference>
<dbReference type="Proteomes" id="UP000240429">
    <property type="component" value="Unassembled WGS sequence"/>
</dbReference>
<name>A0A2P8Q3Q4_9ACTN</name>
<dbReference type="InterPro" id="IPR003439">
    <property type="entry name" value="ABC_transporter-like_ATP-bd"/>
</dbReference>
<sequence>MTPGPTPGPLPGPTPGLRIRGLVKSFGGRRVLDEVDLVVERGEVVSLLGPNGAGKTTLVSVVAGLLRPDAGSVSVLGTDVVRAPRAARGRIGLAAQDVAVYPTHTVEENLRFFGALAGLRRGELRTSVDTLLETLDLTPLRRRRARELSGGQQRRLHVGCALVHRPRLILLDEPTAGADPQTRRGLLRQVRALADDGGTVLYTTHYLQEVEELDARVVVLGDGRVREDAGVDQLIARYTRSELVLRFSGEAPELPWPGARVAGDTVFLPTDRPGVDLVKAVELTGQDRERLRAVELSRAGLEAAYLELLGAGRDE</sequence>
<evidence type="ECO:0000256" key="1">
    <source>
        <dbReference type="ARBA" id="ARBA00004202"/>
    </source>
</evidence>
<dbReference type="PANTHER" id="PTHR42711">
    <property type="entry name" value="ABC TRANSPORTER ATP-BINDING PROTEIN"/>
    <property type="match status" value="1"/>
</dbReference>
<evidence type="ECO:0000313" key="9">
    <source>
        <dbReference type="Proteomes" id="UP000240429"/>
    </source>
</evidence>
<comment type="subcellular location">
    <subcellularLocation>
        <location evidence="1">Cell membrane</location>
        <topology evidence="1">Peripheral membrane protein</topology>
    </subcellularLocation>
</comment>
<dbReference type="GO" id="GO:0046677">
    <property type="term" value="P:response to antibiotic"/>
    <property type="evidence" value="ECO:0007669"/>
    <property type="project" value="UniProtKB-KW"/>
</dbReference>
<feature type="domain" description="ABC transporter" evidence="7">
    <location>
        <begin position="17"/>
        <end position="247"/>
    </location>
</feature>
<proteinExistence type="inferred from homology"/>
<evidence type="ECO:0000256" key="4">
    <source>
        <dbReference type="ARBA" id="ARBA00022741"/>
    </source>
</evidence>
<evidence type="ECO:0000256" key="5">
    <source>
        <dbReference type="ARBA" id="ARBA00022840"/>
    </source>
</evidence>
<evidence type="ECO:0000313" key="8">
    <source>
        <dbReference type="EMBL" id="PSM40864.1"/>
    </source>
</evidence>
<evidence type="ECO:0000256" key="2">
    <source>
        <dbReference type="ARBA" id="ARBA00005417"/>
    </source>
</evidence>
<evidence type="ECO:0000256" key="3">
    <source>
        <dbReference type="ARBA" id="ARBA00022448"/>
    </source>
</evidence>
<comment type="caution">
    <text evidence="8">The sequence shown here is derived from an EMBL/GenBank/DDBJ whole genome shotgun (WGS) entry which is preliminary data.</text>
</comment>
<dbReference type="Pfam" id="PF00005">
    <property type="entry name" value="ABC_tran"/>
    <property type="match status" value="1"/>
</dbReference>
<comment type="similarity">
    <text evidence="2">Belongs to the ABC transporter superfamily.</text>
</comment>
<dbReference type="InterPro" id="IPR027417">
    <property type="entry name" value="P-loop_NTPase"/>
</dbReference>
<dbReference type="PROSITE" id="PS50893">
    <property type="entry name" value="ABC_TRANSPORTER_2"/>
    <property type="match status" value="1"/>
</dbReference>